<dbReference type="EC" id="2.4.99.28" evidence="17"/>
<dbReference type="GO" id="GO:0009252">
    <property type="term" value="P:peptidoglycan biosynthetic process"/>
    <property type="evidence" value="ECO:0007669"/>
    <property type="project" value="UniProtKB-UniPathway"/>
</dbReference>
<evidence type="ECO:0000256" key="8">
    <source>
        <dbReference type="ARBA" id="ARBA00022679"/>
    </source>
</evidence>
<keyword evidence="10" id="KW-0378">Hydrolase</keyword>
<dbReference type="AlphaFoldDB" id="A0A7C4AAC3"/>
<comment type="similarity">
    <text evidence="4">In the N-terminal section; belongs to the glycosyltransferase 51 family.</text>
</comment>
<dbReference type="GO" id="GO:0071555">
    <property type="term" value="P:cell wall organization"/>
    <property type="evidence" value="ECO:0007669"/>
    <property type="project" value="UniProtKB-KW"/>
</dbReference>
<keyword evidence="7" id="KW-0328">Glycosyltransferase</keyword>
<evidence type="ECO:0000256" key="13">
    <source>
        <dbReference type="ARBA" id="ARBA00022989"/>
    </source>
</evidence>
<comment type="caution">
    <text evidence="22">The sequence shown here is derived from an EMBL/GenBank/DDBJ whole genome shotgun (WGS) entry which is preliminary data.</text>
</comment>
<comment type="subcellular location">
    <subcellularLocation>
        <location evidence="1">Membrane</location>
    </subcellularLocation>
</comment>
<dbReference type="GO" id="GO:0006508">
    <property type="term" value="P:proteolysis"/>
    <property type="evidence" value="ECO:0007669"/>
    <property type="project" value="UniProtKB-KW"/>
</dbReference>
<dbReference type="EMBL" id="DSRP01000033">
    <property type="protein sequence ID" value="HGG91412.1"/>
    <property type="molecule type" value="Genomic_DNA"/>
</dbReference>
<dbReference type="GO" id="GO:0008360">
    <property type="term" value="P:regulation of cell shape"/>
    <property type="evidence" value="ECO:0007669"/>
    <property type="project" value="UniProtKB-KW"/>
</dbReference>
<keyword evidence="8" id="KW-0808">Transferase</keyword>
<evidence type="ECO:0000256" key="4">
    <source>
        <dbReference type="ARBA" id="ARBA00007739"/>
    </source>
</evidence>
<evidence type="ECO:0000256" key="14">
    <source>
        <dbReference type="ARBA" id="ARBA00023136"/>
    </source>
</evidence>
<evidence type="ECO:0000259" key="21">
    <source>
        <dbReference type="Pfam" id="PF00912"/>
    </source>
</evidence>
<dbReference type="Gene3D" id="1.10.3810.10">
    <property type="entry name" value="Biosynthetic peptidoglycan transglycosylase-like"/>
    <property type="match status" value="1"/>
</dbReference>
<dbReference type="GO" id="GO:0008658">
    <property type="term" value="F:penicillin binding"/>
    <property type="evidence" value="ECO:0007669"/>
    <property type="project" value="InterPro"/>
</dbReference>
<keyword evidence="14" id="KW-0472">Membrane</keyword>
<keyword evidence="12" id="KW-0573">Peptidoglycan synthesis</keyword>
<comment type="pathway">
    <text evidence="19">Glycan biosynthesis.</text>
</comment>
<dbReference type="PANTHER" id="PTHR32282:SF27">
    <property type="entry name" value="PENICILLIN-BINDING PROTEIN 1A"/>
    <property type="match status" value="1"/>
</dbReference>
<dbReference type="InterPro" id="IPR001460">
    <property type="entry name" value="PCN-bd_Tpept"/>
</dbReference>
<comment type="pathway">
    <text evidence="2">Cell wall biogenesis; peptidoglycan biosynthesis.</text>
</comment>
<evidence type="ECO:0000256" key="15">
    <source>
        <dbReference type="ARBA" id="ARBA00023268"/>
    </source>
</evidence>
<dbReference type="InterPro" id="IPR036950">
    <property type="entry name" value="PBP_transglycosylase"/>
</dbReference>
<evidence type="ECO:0000256" key="19">
    <source>
        <dbReference type="ARBA" id="ARBA00060592"/>
    </source>
</evidence>
<dbReference type="InterPro" id="IPR012338">
    <property type="entry name" value="Beta-lactam/transpept-like"/>
</dbReference>
<keyword evidence="9" id="KW-0812">Transmembrane</keyword>
<evidence type="ECO:0000256" key="2">
    <source>
        <dbReference type="ARBA" id="ARBA00004752"/>
    </source>
</evidence>
<evidence type="ECO:0000256" key="10">
    <source>
        <dbReference type="ARBA" id="ARBA00022801"/>
    </source>
</evidence>
<proteinExistence type="inferred from homology"/>
<keyword evidence="5" id="KW-0121">Carboxypeptidase</keyword>
<dbReference type="SUPFAM" id="SSF56601">
    <property type="entry name" value="beta-lactamase/transpeptidase-like"/>
    <property type="match status" value="1"/>
</dbReference>
<keyword evidence="6" id="KW-0645">Protease</keyword>
<dbReference type="NCBIfam" id="TIGR02074">
    <property type="entry name" value="PBP_1a_fam"/>
    <property type="match status" value="1"/>
</dbReference>
<dbReference type="SUPFAM" id="SSF53955">
    <property type="entry name" value="Lysozyme-like"/>
    <property type="match status" value="1"/>
</dbReference>
<dbReference type="InterPro" id="IPR001264">
    <property type="entry name" value="Glyco_trans_51"/>
</dbReference>
<evidence type="ECO:0000256" key="3">
    <source>
        <dbReference type="ARBA" id="ARBA00007090"/>
    </source>
</evidence>
<accession>A0A7C4AAC3</accession>
<comment type="catalytic activity">
    <reaction evidence="18">
        <text>[GlcNAc-(1-&gt;4)-Mur2Ac(oyl-L-Ala-gamma-D-Glu-L-Lys-D-Ala-D-Ala)](n)-di-trans,octa-cis-undecaprenyl diphosphate + beta-D-GlcNAc-(1-&gt;4)-Mur2Ac(oyl-L-Ala-gamma-D-Glu-L-Lys-D-Ala-D-Ala)-di-trans,octa-cis-undecaprenyl diphosphate = [GlcNAc-(1-&gt;4)-Mur2Ac(oyl-L-Ala-gamma-D-Glu-L-Lys-D-Ala-D-Ala)](n+1)-di-trans,octa-cis-undecaprenyl diphosphate + di-trans,octa-cis-undecaprenyl diphosphate + H(+)</text>
        <dbReference type="Rhea" id="RHEA:23708"/>
        <dbReference type="Rhea" id="RHEA-COMP:9602"/>
        <dbReference type="Rhea" id="RHEA-COMP:9603"/>
        <dbReference type="ChEBI" id="CHEBI:15378"/>
        <dbReference type="ChEBI" id="CHEBI:58405"/>
        <dbReference type="ChEBI" id="CHEBI:60033"/>
        <dbReference type="ChEBI" id="CHEBI:78435"/>
        <dbReference type="EC" id="2.4.99.28"/>
    </reaction>
</comment>
<feature type="domain" description="Penicillin-binding protein transpeptidase" evidence="20">
    <location>
        <begin position="426"/>
        <end position="664"/>
    </location>
</feature>
<dbReference type="GO" id="GO:0016020">
    <property type="term" value="C:membrane"/>
    <property type="evidence" value="ECO:0007669"/>
    <property type="project" value="UniProtKB-SubCell"/>
</dbReference>
<keyword evidence="15" id="KW-0511">Multifunctional enzyme</keyword>
<evidence type="ECO:0000256" key="16">
    <source>
        <dbReference type="ARBA" id="ARBA00023316"/>
    </source>
</evidence>
<evidence type="ECO:0000256" key="7">
    <source>
        <dbReference type="ARBA" id="ARBA00022676"/>
    </source>
</evidence>
<dbReference type="Gene3D" id="3.40.710.10">
    <property type="entry name" value="DD-peptidase/beta-lactamase superfamily"/>
    <property type="match status" value="2"/>
</dbReference>
<dbReference type="FunFam" id="1.10.3810.10:FF:000003">
    <property type="entry name" value="Penicillin-binding protein 1a"/>
    <property type="match status" value="1"/>
</dbReference>
<keyword evidence="13" id="KW-1133">Transmembrane helix</keyword>
<dbReference type="GO" id="GO:0030288">
    <property type="term" value="C:outer membrane-bounded periplasmic space"/>
    <property type="evidence" value="ECO:0007669"/>
    <property type="project" value="TreeGrafter"/>
</dbReference>
<protein>
    <recommendedName>
        <fullName evidence="17">peptidoglycan glycosyltransferase</fullName>
        <ecNumber evidence="17">2.4.99.28</ecNumber>
    </recommendedName>
</protein>
<evidence type="ECO:0000256" key="5">
    <source>
        <dbReference type="ARBA" id="ARBA00022645"/>
    </source>
</evidence>
<dbReference type="Pfam" id="PF00912">
    <property type="entry name" value="Transgly"/>
    <property type="match status" value="1"/>
</dbReference>
<dbReference type="Pfam" id="PF00905">
    <property type="entry name" value="Transpeptidase"/>
    <property type="match status" value="1"/>
</dbReference>
<evidence type="ECO:0000256" key="12">
    <source>
        <dbReference type="ARBA" id="ARBA00022984"/>
    </source>
</evidence>
<gene>
    <name evidence="22" type="ORF">ENR59_00480</name>
</gene>
<dbReference type="UniPathway" id="UPA00219"/>
<dbReference type="InterPro" id="IPR050396">
    <property type="entry name" value="Glycosyltr_51/Transpeptidase"/>
</dbReference>
<comment type="similarity">
    <text evidence="3">In the C-terminal section; belongs to the transpeptidase family.</text>
</comment>
<evidence type="ECO:0000256" key="1">
    <source>
        <dbReference type="ARBA" id="ARBA00004370"/>
    </source>
</evidence>
<evidence type="ECO:0000256" key="11">
    <source>
        <dbReference type="ARBA" id="ARBA00022960"/>
    </source>
</evidence>
<keyword evidence="16" id="KW-0961">Cell wall biogenesis/degradation</keyword>
<dbReference type="GO" id="GO:0004180">
    <property type="term" value="F:carboxypeptidase activity"/>
    <property type="evidence" value="ECO:0007669"/>
    <property type="project" value="UniProtKB-KW"/>
</dbReference>
<sequence>MRKFLLFFAIFSVLCVLGAGAGLVGLYYWAASDLPGFKNLTEYKPPVVSTVYSRDGKVMGNLYAEKRFLASLSEMPDFLPKAFLAAEDSSFYQHEGVDPLAIFRAFLKNLQAGGIRQGGSTITQQIVKRLLLTPEKSLKRKLKEAILAYRLERYLTKDEILTIYLNQIYLGSRAYGVEAAARTYFGVHVGQLTIAQAAILAGLPQAPSRYSPLKDLDAAKGRQKYVLGRMLEMGWINQQQHDAAVREVLVFKSMDEQTWGVGAYYMEEVRRWLVEKFGEDLVYTGGLRVDTACDMVHQEAAEKALRKALVDSSKRRGWKGTLDTLTPDKWAQFLAQDVPADALKNGQWVKALVTEASGKGLVVKYGKNTGLIDAKYLGWTRGKGPKPGEVVFVSLAQPDPKAKTPSPKAPRAGEDLILQQEPDVQGAMVSLDPRDGQVLACVGGFSFEKSQFNRATQALRQCGSAFKPIVYSAAIDEGMTPATVVMDSPFIYEDPITHKIWKPENYEGGFQGAMSLRSALAKSRNLVTIRVAQQIGIQKVIKRAKEMGIESELQPYLPISLGAGAVHLINLCQAYTSFAHGGQQVKPRFVLSVKGPDGQELYRSEPEYHEAMSPQTAFVMTAMLREVVRAGTAGKAMAIGKPIAGKTGTTNDEQDAWFVGFTPYLLTGVYLGFDQVQPMGKGETGGTAALPAFVDYRMAVEPYYPTEDFVAPPGIVWASVDGVSMPFKEGQDRNAFAGIIGGEGNVNFSDPNAPLATGEQLLKQMY</sequence>
<dbReference type="PANTHER" id="PTHR32282">
    <property type="entry name" value="BINDING PROTEIN TRANSPEPTIDASE, PUTATIVE-RELATED"/>
    <property type="match status" value="1"/>
</dbReference>
<evidence type="ECO:0000313" key="22">
    <source>
        <dbReference type="EMBL" id="HGG91412.1"/>
    </source>
</evidence>
<evidence type="ECO:0000256" key="9">
    <source>
        <dbReference type="ARBA" id="ARBA00022692"/>
    </source>
</evidence>
<feature type="domain" description="Glycosyl transferase family 51" evidence="21">
    <location>
        <begin position="56"/>
        <end position="230"/>
    </location>
</feature>
<keyword evidence="11" id="KW-0133">Cell shape</keyword>
<reference evidence="22" key="1">
    <citation type="journal article" date="2020" name="mSystems">
        <title>Genome- and Community-Level Interaction Insights into Carbon Utilization and Element Cycling Functions of Hydrothermarchaeota in Hydrothermal Sediment.</title>
        <authorList>
            <person name="Zhou Z."/>
            <person name="Liu Y."/>
            <person name="Xu W."/>
            <person name="Pan J."/>
            <person name="Luo Z.H."/>
            <person name="Li M."/>
        </authorList>
    </citation>
    <scope>NUCLEOTIDE SEQUENCE [LARGE SCALE GENOMIC DNA]</scope>
    <source>
        <strain evidence="22">SpSt-413</strain>
    </source>
</reference>
<organism evidence="22">
    <name type="scientific">Fundidesulfovibrio putealis</name>
    <dbReference type="NCBI Taxonomy" id="270496"/>
    <lineage>
        <taxon>Bacteria</taxon>
        <taxon>Pseudomonadati</taxon>
        <taxon>Thermodesulfobacteriota</taxon>
        <taxon>Desulfovibrionia</taxon>
        <taxon>Desulfovibrionales</taxon>
        <taxon>Desulfovibrionaceae</taxon>
        <taxon>Fundidesulfovibrio</taxon>
    </lineage>
</organism>
<dbReference type="GO" id="GO:0008955">
    <property type="term" value="F:peptidoglycan glycosyltransferase activity"/>
    <property type="evidence" value="ECO:0007669"/>
    <property type="project" value="UniProtKB-EC"/>
</dbReference>
<dbReference type="InterPro" id="IPR023346">
    <property type="entry name" value="Lysozyme-like_dom_sf"/>
</dbReference>
<name>A0A7C4AAC3_9BACT</name>
<evidence type="ECO:0000259" key="20">
    <source>
        <dbReference type="Pfam" id="PF00905"/>
    </source>
</evidence>
<evidence type="ECO:0000256" key="18">
    <source>
        <dbReference type="ARBA" id="ARBA00049902"/>
    </source>
</evidence>
<evidence type="ECO:0000256" key="6">
    <source>
        <dbReference type="ARBA" id="ARBA00022670"/>
    </source>
</evidence>
<evidence type="ECO:0000256" key="17">
    <source>
        <dbReference type="ARBA" id="ARBA00044770"/>
    </source>
</evidence>